<evidence type="ECO:0000259" key="3">
    <source>
        <dbReference type="Pfam" id="PF06863"/>
    </source>
</evidence>
<sequence length="342" mass="37561">MQVQWSTLGLAGLALTTNVATTWAADDKPVPVNARNFVRAETDLYFGRTVKQGAFGKLNHARQPAAIDDQKVVRMNRDTLYSSGVFDLQAGPVTITLPDAGKRYMSMQVISQDHYTTEVVYAPGRHTYTADKVGTRYVFVLIRTLVNAQDANDIEAANKVQDAVGVEQSRAGSFEVPRWDQATQSKARGALNVLGSLGSGEDRFGSKEQVNPIDHLIGTAIGWGGNPRTAADYVSAYPERNDGKTAYRLTMRDVPVDGFWSISVYNREGYFEKNALGAYSLNNLTAKANADGSFTVQFGNCDAATPNCLPIMPGWNYTVRMYQPRQAILDGTWKVPQAQLMQ</sequence>
<feature type="domain" description="DUF1214" evidence="2">
    <location>
        <begin position="239"/>
        <end position="326"/>
    </location>
</feature>
<dbReference type="Proteomes" id="UP001363010">
    <property type="component" value="Unassembled WGS sequence"/>
</dbReference>
<feature type="signal peptide" evidence="1">
    <location>
        <begin position="1"/>
        <end position="24"/>
    </location>
</feature>
<accession>A0ABU8VTC6</accession>
<dbReference type="InterPro" id="IPR037050">
    <property type="entry name" value="DUF1254_sf"/>
</dbReference>
<keyword evidence="5" id="KW-1185">Reference proteome</keyword>
<gene>
    <name evidence="4" type="ORF">WKW80_03180</name>
</gene>
<dbReference type="Gene3D" id="2.60.40.1610">
    <property type="entry name" value="Domain of unknown function DUF1254"/>
    <property type="match status" value="1"/>
</dbReference>
<feature type="chain" id="PRO_5047260480" evidence="1">
    <location>
        <begin position="25"/>
        <end position="342"/>
    </location>
</feature>
<evidence type="ECO:0000313" key="4">
    <source>
        <dbReference type="EMBL" id="MEJ8821039.1"/>
    </source>
</evidence>
<dbReference type="Pfam" id="PF06742">
    <property type="entry name" value="DUF1214"/>
    <property type="match status" value="1"/>
</dbReference>
<protein>
    <submittedName>
        <fullName evidence="4">DUF1254 domain-containing protein</fullName>
    </submittedName>
</protein>
<dbReference type="PANTHER" id="PTHR36509:SF2">
    <property type="entry name" value="BLL3101 PROTEIN"/>
    <property type="match status" value="1"/>
</dbReference>
<proteinExistence type="predicted"/>
<dbReference type="SUPFAM" id="SSF160935">
    <property type="entry name" value="VPA0735-like"/>
    <property type="match status" value="1"/>
</dbReference>
<dbReference type="RefSeq" id="WP_340362059.1">
    <property type="nucleotide sequence ID" value="NZ_JBBKZV010000001.1"/>
</dbReference>
<name>A0ABU8VTC6_9BURK</name>
<dbReference type="Pfam" id="PF06863">
    <property type="entry name" value="DUF1254"/>
    <property type="match status" value="1"/>
</dbReference>
<organism evidence="4 5">
    <name type="scientific">Variovorax humicola</name>
    <dbReference type="NCBI Taxonomy" id="1769758"/>
    <lineage>
        <taxon>Bacteria</taxon>
        <taxon>Pseudomonadati</taxon>
        <taxon>Pseudomonadota</taxon>
        <taxon>Betaproteobacteria</taxon>
        <taxon>Burkholderiales</taxon>
        <taxon>Comamonadaceae</taxon>
        <taxon>Variovorax</taxon>
    </lineage>
</organism>
<evidence type="ECO:0000256" key="1">
    <source>
        <dbReference type="SAM" id="SignalP"/>
    </source>
</evidence>
<dbReference type="InterPro" id="IPR010621">
    <property type="entry name" value="DUF1214"/>
</dbReference>
<dbReference type="EMBL" id="JBBKZV010000001">
    <property type="protein sequence ID" value="MEJ8821039.1"/>
    <property type="molecule type" value="Genomic_DNA"/>
</dbReference>
<dbReference type="PANTHER" id="PTHR36509">
    <property type="entry name" value="BLL3101 PROTEIN"/>
    <property type="match status" value="1"/>
</dbReference>
<evidence type="ECO:0000259" key="2">
    <source>
        <dbReference type="Pfam" id="PF06742"/>
    </source>
</evidence>
<dbReference type="InterPro" id="IPR037049">
    <property type="entry name" value="DUF1214_C_sf"/>
</dbReference>
<keyword evidence="1" id="KW-0732">Signal</keyword>
<reference evidence="4 5" key="1">
    <citation type="submission" date="2024-03" db="EMBL/GenBank/DDBJ databases">
        <title>Novel species of the genus Variovorax.</title>
        <authorList>
            <person name="Liu Q."/>
            <person name="Xin Y.-H."/>
        </authorList>
    </citation>
    <scope>NUCLEOTIDE SEQUENCE [LARGE SCALE GENOMIC DNA]</scope>
    <source>
        <strain evidence="4 5">KACC 18501</strain>
    </source>
</reference>
<dbReference type="InterPro" id="IPR010679">
    <property type="entry name" value="DUF1254"/>
</dbReference>
<comment type="caution">
    <text evidence="4">The sequence shown here is derived from an EMBL/GenBank/DDBJ whole genome shotgun (WGS) entry which is preliminary data.</text>
</comment>
<feature type="domain" description="DUF1254" evidence="3">
    <location>
        <begin position="56"/>
        <end position="129"/>
    </location>
</feature>
<dbReference type="Gene3D" id="2.60.120.600">
    <property type="entry name" value="Domain of unknown function DUF1214, C-terminal domain"/>
    <property type="match status" value="1"/>
</dbReference>
<evidence type="ECO:0000313" key="5">
    <source>
        <dbReference type="Proteomes" id="UP001363010"/>
    </source>
</evidence>